<evidence type="ECO:0000256" key="3">
    <source>
        <dbReference type="ARBA" id="ARBA00023125"/>
    </source>
</evidence>
<keyword evidence="4" id="KW-0804">Transcription</keyword>
<dbReference type="EMBL" id="NRHC01000116">
    <property type="protein sequence ID" value="RIY31192.1"/>
    <property type="molecule type" value="Genomic_DNA"/>
</dbReference>
<dbReference type="PANTHER" id="PTHR30537:SF1">
    <property type="entry name" value="HTH-TYPE TRANSCRIPTIONAL REGULATOR PGRR"/>
    <property type="match status" value="1"/>
</dbReference>
<keyword evidence="3" id="KW-0238">DNA-binding</keyword>
<keyword evidence="7" id="KW-1185">Reference proteome</keyword>
<evidence type="ECO:0000313" key="7">
    <source>
        <dbReference type="Proteomes" id="UP000265691"/>
    </source>
</evidence>
<keyword evidence="2" id="KW-0805">Transcription regulation</keyword>
<dbReference type="GO" id="GO:0043565">
    <property type="term" value="F:sequence-specific DNA binding"/>
    <property type="evidence" value="ECO:0007669"/>
    <property type="project" value="TreeGrafter"/>
</dbReference>
<dbReference type="Pfam" id="PF00126">
    <property type="entry name" value="HTH_1"/>
    <property type="match status" value="1"/>
</dbReference>
<dbReference type="GO" id="GO:0003700">
    <property type="term" value="F:DNA-binding transcription factor activity"/>
    <property type="evidence" value="ECO:0007669"/>
    <property type="project" value="InterPro"/>
</dbReference>
<dbReference type="AlphaFoldDB" id="A0A3A1XYT8"/>
<sequence>MSSQNFTELTHFLLVAQYQSFVKAGDKLGISSSAISHSVKRLEDRLGVRLFNRTTRSVTLTEVGSKLYADLTPLFKSIDERVDSITEFLDEPRGTIRMNVSTIDAETIVYPRLKQLLLDYPKINLELSIDDSFVDIVSESQDMGIRFGNDVGENFIVVQVSPPTRFGLFASTEYLKKYGTPKIVEDLAQHQTIGMKLANNRSETPWEFQIGNERKLYTPKSHFLTLPNLTLIKQAVLDGLGITLALPESFEKEIAEGKVAEVLKKYSITYEPRYLYYSSRKGNTTAFKMVVDALRYKES</sequence>
<dbReference type="PROSITE" id="PS50931">
    <property type="entry name" value="HTH_LYSR"/>
    <property type="match status" value="1"/>
</dbReference>
<name>A0A3A1XYT8_9GAMM</name>
<dbReference type="Pfam" id="PF03466">
    <property type="entry name" value="LysR_substrate"/>
    <property type="match status" value="1"/>
</dbReference>
<dbReference type="PANTHER" id="PTHR30537">
    <property type="entry name" value="HTH-TYPE TRANSCRIPTIONAL REGULATOR"/>
    <property type="match status" value="1"/>
</dbReference>
<dbReference type="Gene3D" id="3.40.190.290">
    <property type="match status" value="1"/>
</dbReference>
<dbReference type="InterPro" id="IPR036390">
    <property type="entry name" value="WH_DNA-bd_sf"/>
</dbReference>
<organism evidence="6 7">
    <name type="scientific">Psittacicella hinzii</name>
    <dbReference type="NCBI Taxonomy" id="2028575"/>
    <lineage>
        <taxon>Bacteria</taxon>
        <taxon>Pseudomonadati</taxon>
        <taxon>Pseudomonadota</taxon>
        <taxon>Gammaproteobacteria</taxon>
        <taxon>Pasteurellales</taxon>
        <taxon>Psittacicellaceae</taxon>
        <taxon>Psittacicella</taxon>
    </lineage>
</organism>
<evidence type="ECO:0000256" key="1">
    <source>
        <dbReference type="ARBA" id="ARBA00009437"/>
    </source>
</evidence>
<evidence type="ECO:0000256" key="4">
    <source>
        <dbReference type="ARBA" id="ARBA00023163"/>
    </source>
</evidence>
<protein>
    <recommendedName>
        <fullName evidence="5">HTH lysR-type domain-containing protein</fullName>
    </recommendedName>
</protein>
<dbReference type="Gene3D" id="1.10.10.10">
    <property type="entry name" value="Winged helix-like DNA-binding domain superfamily/Winged helix DNA-binding domain"/>
    <property type="match status" value="1"/>
</dbReference>
<feature type="domain" description="HTH lysR-type" evidence="5">
    <location>
        <begin position="4"/>
        <end position="61"/>
    </location>
</feature>
<comment type="similarity">
    <text evidence="1">Belongs to the LysR transcriptional regulatory family.</text>
</comment>
<evidence type="ECO:0000313" key="6">
    <source>
        <dbReference type="EMBL" id="RIY31192.1"/>
    </source>
</evidence>
<dbReference type="InterPro" id="IPR005119">
    <property type="entry name" value="LysR_subst-bd"/>
</dbReference>
<dbReference type="InterPro" id="IPR036388">
    <property type="entry name" value="WH-like_DNA-bd_sf"/>
</dbReference>
<evidence type="ECO:0000256" key="2">
    <source>
        <dbReference type="ARBA" id="ARBA00023015"/>
    </source>
</evidence>
<dbReference type="InterPro" id="IPR058163">
    <property type="entry name" value="LysR-type_TF_proteobact-type"/>
</dbReference>
<proteinExistence type="inferred from homology"/>
<evidence type="ECO:0000259" key="5">
    <source>
        <dbReference type="PROSITE" id="PS50931"/>
    </source>
</evidence>
<dbReference type="Proteomes" id="UP000265691">
    <property type="component" value="Unassembled WGS sequence"/>
</dbReference>
<dbReference type="SUPFAM" id="SSF46785">
    <property type="entry name" value="Winged helix' DNA-binding domain"/>
    <property type="match status" value="1"/>
</dbReference>
<dbReference type="PRINTS" id="PR00039">
    <property type="entry name" value="HTHLYSR"/>
</dbReference>
<dbReference type="FunFam" id="1.10.10.10:FF:000001">
    <property type="entry name" value="LysR family transcriptional regulator"/>
    <property type="match status" value="1"/>
</dbReference>
<accession>A0A3A1XYT8</accession>
<reference evidence="6 7" key="1">
    <citation type="submission" date="2017-08" db="EMBL/GenBank/DDBJ databases">
        <title>Reclassification of Bisgaard taxon 37 and 44.</title>
        <authorList>
            <person name="Christensen H."/>
        </authorList>
    </citation>
    <scope>NUCLEOTIDE SEQUENCE [LARGE SCALE GENOMIC DNA]</scope>
    <source>
        <strain evidence="6 7">B96_3</strain>
    </source>
</reference>
<dbReference type="RefSeq" id="WP_119525690.1">
    <property type="nucleotide sequence ID" value="NZ_NRHC01000116.1"/>
</dbReference>
<dbReference type="OrthoDB" id="8885940at2"/>
<comment type="caution">
    <text evidence="6">The sequence shown here is derived from an EMBL/GenBank/DDBJ whole genome shotgun (WGS) entry which is preliminary data.</text>
</comment>
<dbReference type="SUPFAM" id="SSF53850">
    <property type="entry name" value="Periplasmic binding protein-like II"/>
    <property type="match status" value="1"/>
</dbReference>
<dbReference type="InterPro" id="IPR000847">
    <property type="entry name" value="LysR_HTH_N"/>
</dbReference>
<gene>
    <name evidence="6" type="ORF">CKF54_07250</name>
</gene>
<dbReference type="GO" id="GO:0006351">
    <property type="term" value="P:DNA-templated transcription"/>
    <property type="evidence" value="ECO:0007669"/>
    <property type="project" value="TreeGrafter"/>
</dbReference>